<evidence type="ECO:0000313" key="2">
    <source>
        <dbReference type="EMBL" id="ASC06010.1"/>
    </source>
</evidence>
<reference evidence="2 3" key="1">
    <citation type="submission" date="2017-06" db="EMBL/GenBank/DDBJ databases">
        <title>Genome sequence of Acetobacter pasteurianus subsp. pasteurianus strain SRCM101468.</title>
        <authorList>
            <person name="Cho S.H."/>
        </authorList>
    </citation>
    <scope>NUCLEOTIDE SEQUENCE [LARGE SCALE GENOMIC DNA]</scope>
    <source>
        <strain evidence="2 3">SRCM101468</strain>
    </source>
</reference>
<protein>
    <submittedName>
        <fullName evidence="2">Uncharacterized protein</fullName>
    </submittedName>
</protein>
<gene>
    <name evidence="2" type="ORF">S101468_01773</name>
</gene>
<dbReference type="EMBL" id="CP021922">
    <property type="protein sequence ID" value="ASC06010.1"/>
    <property type="molecule type" value="Genomic_DNA"/>
</dbReference>
<organism evidence="2 3">
    <name type="scientific">Acetobacter pasteurianus subsp. pasteurianus</name>
    <dbReference type="NCBI Taxonomy" id="481145"/>
    <lineage>
        <taxon>Bacteria</taxon>
        <taxon>Pseudomonadati</taxon>
        <taxon>Pseudomonadota</taxon>
        <taxon>Alphaproteobacteria</taxon>
        <taxon>Acetobacterales</taxon>
        <taxon>Acetobacteraceae</taxon>
        <taxon>Acetobacter</taxon>
    </lineage>
</organism>
<feature type="chain" id="PRO_5042123083" evidence="1">
    <location>
        <begin position="26"/>
        <end position="120"/>
    </location>
</feature>
<accession>A0AAC9X1I5</accession>
<name>A0AAC9X1I5_ACEPA</name>
<dbReference type="Proteomes" id="UP000196816">
    <property type="component" value="Chromosome"/>
</dbReference>
<proteinExistence type="predicted"/>
<evidence type="ECO:0000256" key="1">
    <source>
        <dbReference type="SAM" id="SignalP"/>
    </source>
</evidence>
<keyword evidence="1" id="KW-0732">Signal</keyword>
<evidence type="ECO:0000313" key="3">
    <source>
        <dbReference type="Proteomes" id="UP000196816"/>
    </source>
</evidence>
<sequence length="120" mass="12782">MPIKHFIKGLTVCYFVCAVTVAAFAQSSLHNIAVCQLTAGHPVFCSKPFTGKAVMPLPLGSGAYYTCSITAGNITFCAAPYTGRTVIQQLNGVYASCLIELGQVKFCNLPYTGRAVIPAW</sequence>
<dbReference type="AlphaFoldDB" id="A0AAC9X1I5"/>
<feature type="signal peptide" evidence="1">
    <location>
        <begin position="1"/>
        <end position="25"/>
    </location>
</feature>